<accession>A0ABR4LGH0</accession>
<proteinExistence type="predicted"/>
<evidence type="ECO:0000313" key="3">
    <source>
        <dbReference type="Proteomes" id="UP001610432"/>
    </source>
</evidence>
<keyword evidence="3" id="KW-1185">Reference proteome</keyword>
<reference evidence="2 3" key="1">
    <citation type="submission" date="2024-07" db="EMBL/GenBank/DDBJ databases">
        <title>Section-level genome sequencing and comparative genomics of Aspergillus sections Usti and Cavernicolus.</title>
        <authorList>
            <consortium name="Lawrence Berkeley National Laboratory"/>
            <person name="Nybo J.L."/>
            <person name="Vesth T.C."/>
            <person name="Theobald S."/>
            <person name="Frisvad J.C."/>
            <person name="Larsen T.O."/>
            <person name="Kjaerboelling I."/>
            <person name="Rothschild-Mancinelli K."/>
            <person name="Lyhne E.K."/>
            <person name="Kogle M.E."/>
            <person name="Barry K."/>
            <person name="Clum A."/>
            <person name="Na H."/>
            <person name="Ledsgaard L."/>
            <person name="Lin J."/>
            <person name="Lipzen A."/>
            <person name="Kuo A."/>
            <person name="Riley R."/>
            <person name="Mondo S."/>
            <person name="Labutti K."/>
            <person name="Haridas S."/>
            <person name="Pangalinan J."/>
            <person name="Salamov A.A."/>
            <person name="Simmons B.A."/>
            <person name="Magnuson J.K."/>
            <person name="Chen J."/>
            <person name="Drula E."/>
            <person name="Henrissat B."/>
            <person name="Wiebenga A."/>
            <person name="Lubbers R.J."/>
            <person name="Gomes A.C."/>
            <person name="Macurrencykelacurrency M.R."/>
            <person name="Stajich J."/>
            <person name="Grigoriev I.V."/>
            <person name="Mortensen U.H."/>
            <person name="De Vries R.P."/>
            <person name="Baker S.E."/>
            <person name="Andersen M.R."/>
        </authorList>
    </citation>
    <scope>NUCLEOTIDE SEQUENCE [LARGE SCALE GENOMIC DNA]</scope>
    <source>
        <strain evidence="2 3">CBS 449.75</strain>
    </source>
</reference>
<dbReference type="GeneID" id="98141130"/>
<dbReference type="Proteomes" id="UP001610432">
    <property type="component" value="Unassembled WGS sequence"/>
</dbReference>
<sequence length="102" mass="11939">MLFHIWRQHHEKLTRRIGALRLTGSSSLLGWRRECEHFTCLSGAMRPSSKWKERSSLSLCCIVAWGSLELLEPGSRWRNRYGPVKTQDDQPIQEEARKTLDM</sequence>
<name>A0ABR4LGH0_9EURO</name>
<dbReference type="EMBL" id="JBFXLQ010000049">
    <property type="protein sequence ID" value="KAL2863611.1"/>
    <property type="molecule type" value="Genomic_DNA"/>
</dbReference>
<evidence type="ECO:0000256" key="1">
    <source>
        <dbReference type="SAM" id="MobiDB-lite"/>
    </source>
</evidence>
<protein>
    <submittedName>
        <fullName evidence="2">Uncharacterized protein</fullName>
    </submittedName>
</protein>
<gene>
    <name evidence="2" type="ORF">BJX67DRAFT_238837</name>
</gene>
<feature type="region of interest" description="Disordered" evidence="1">
    <location>
        <begin position="79"/>
        <end position="102"/>
    </location>
</feature>
<organism evidence="2 3">
    <name type="scientific">Aspergillus lucknowensis</name>
    <dbReference type="NCBI Taxonomy" id="176173"/>
    <lineage>
        <taxon>Eukaryota</taxon>
        <taxon>Fungi</taxon>
        <taxon>Dikarya</taxon>
        <taxon>Ascomycota</taxon>
        <taxon>Pezizomycotina</taxon>
        <taxon>Eurotiomycetes</taxon>
        <taxon>Eurotiomycetidae</taxon>
        <taxon>Eurotiales</taxon>
        <taxon>Aspergillaceae</taxon>
        <taxon>Aspergillus</taxon>
        <taxon>Aspergillus subgen. Nidulantes</taxon>
    </lineage>
</organism>
<comment type="caution">
    <text evidence="2">The sequence shown here is derived from an EMBL/GenBank/DDBJ whole genome shotgun (WGS) entry which is preliminary data.</text>
</comment>
<dbReference type="RefSeq" id="XP_070882590.1">
    <property type="nucleotide sequence ID" value="XM_071026058.1"/>
</dbReference>
<evidence type="ECO:0000313" key="2">
    <source>
        <dbReference type="EMBL" id="KAL2863611.1"/>
    </source>
</evidence>